<dbReference type="EMBL" id="CP001819">
    <property type="protein sequence ID" value="ACZ22236.1"/>
    <property type="molecule type" value="Genomic_DNA"/>
</dbReference>
<dbReference type="InterPro" id="IPR021408">
    <property type="entry name" value="DUF3046"/>
</dbReference>
<accession>D1BJ42</accession>
<proteinExistence type="predicted"/>
<name>D1BJ42_SANKS</name>
<evidence type="ECO:0008006" key="3">
    <source>
        <dbReference type="Google" id="ProtNLM"/>
    </source>
</evidence>
<dbReference type="HOGENOM" id="CLU_179041_0_1_11"/>
<evidence type="ECO:0000313" key="2">
    <source>
        <dbReference type="Proteomes" id="UP000000322"/>
    </source>
</evidence>
<dbReference type="AlphaFoldDB" id="D1BJ42"/>
<dbReference type="Proteomes" id="UP000000322">
    <property type="component" value="Chromosome"/>
</dbReference>
<reference evidence="1 2" key="1">
    <citation type="journal article" date="2009" name="Stand. Genomic Sci.">
        <title>Complete genome sequence of Sanguibacter keddieii type strain (ST-74).</title>
        <authorList>
            <person name="Ivanova N."/>
            <person name="Sikorski J."/>
            <person name="Sims D."/>
            <person name="Brettin T."/>
            <person name="Detter J.C."/>
            <person name="Han C."/>
            <person name="Lapidus A."/>
            <person name="Copeland A."/>
            <person name="Glavina Del Rio T."/>
            <person name="Nolan M."/>
            <person name="Chen F."/>
            <person name="Lucas S."/>
            <person name="Tice H."/>
            <person name="Cheng J.F."/>
            <person name="Bruce D."/>
            <person name="Goodwin L."/>
            <person name="Pitluck S."/>
            <person name="Pati A."/>
            <person name="Mavromatis K."/>
            <person name="Chen A."/>
            <person name="Palaniappan K."/>
            <person name="D'haeseleer P."/>
            <person name="Chain P."/>
            <person name="Bristow J."/>
            <person name="Eisen J.A."/>
            <person name="Markowitz V."/>
            <person name="Hugenholtz P."/>
            <person name="Goker M."/>
            <person name="Pukall R."/>
            <person name="Klenk H.P."/>
            <person name="Kyrpides N.C."/>
        </authorList>
    </citation>
    <scope>NUCLEOTIDE SEQUENCE [LARGE SCALE GENOMIC DNA]</scope>
    <source>
        <strain evidence="2">ATCC 51767 / DSM 10542 / NCFB 3025 / ST-74</strain>
    </source>
</reference>
<sequence length="79" mass="8927">MRVRNREFWDLVDDVFGRAYGRTLADDQVLTALGDRTAAQAVEAGVEPRVVWHALCDAMDVPDARRWGSDLFRQAPPAR</sequence>
<keyword evidence="2" id="KW-1185">Reference proteome</keyword>
<dbReference type="eggNOG" id="ENOG50339KE">
    <property type="taxonomic scope" value="Bacteria"/>
</dbReference>
<dbReference type="STRING" id="446469.Sked_23210"/>
<protein>
    <recommendedName>
        <fullName evidence="3">DUF3046 domain-containing protein</fullName>
    </recommendedName>
</protein>
<dbReference type="KEGG" id="ske:Sked_23210"/>
<organism evidence="1 2">
    <name type="scientific">Sanguibacter keddieii (strain ATCC 51767 / DSM 10542 / NCFB 3025 / ST-74)</name>
    <dbReference type="NCBI Taxonomy" id="446469"/>
    <lineage>
        <taxon>Bacteria</taxon>
        <taxon>Bacillati</taxon>
        <taxon>Actinomycetota</taxon>
        <taxon>Actinomycetes</taxon>
        <taxon>Micrococcales</taxon>
        <taxon>Sanguibacteraceae</taxon>
        <taxon>Sanguibacter</taxon>
    </lineage>
</organism>
<gene>
    <name evidence="1" type="ordered locus">Sked_23210</name>
</gene>
<dbReference type="Pfam" id="PF11248">
    <property type="entry name" value="DUF3046"/>
    <property type="match status" value="1"/>
</dbReference>
<evidence type="ECO:0000313" key="1">
    <source>
        <dbReference type="EMBL" id="ACZ22236.1"/>
    </source>
</evidence>